<dbReference type="SUPFAM" id="SSF53335">
    <property type="entry name" value="S-adenosyl-L-methionine-dependent methyltransferases"/>
    <property type="match status" value="1"/>
</dbReference>
<dbReference type="VEuPathDB" id="FungiDB:ASPWEDRAFT_169853"/>
<keyword evidence="2" id="KW-0436">Ligase</keyword>
<dbReference type="Proteomes" id="UP000184383">
    <property type="component" value="Unassembled WGS sequence"/>
</dbReference>
<dbReference type="InterPro" id="IPR025714">
    <property type="entry name" value="Methyltranfer_dom"/>
</dbReference>
<dbReference type="Pfam" id="PF13679">
    <property type="entry name" value="Methyltransf_32"/>
    <property type="match status" value="1"/>
</dbReference>
<dbReference type="PANTHER" id="PTHR23132">
    <property type="entry name" value="D-ALANINE--D-ALANINE LIGASE"/>
    <property type="match status" value="1"/>
</dbReference>
<comment type="similarity">
    <text evidence="1">Belongs to the D-alanine--D-alanine ligase family.</text>
</comment>
<dbReference type="EMBL" id="KV878211">
    <property type="protein sequence ID" value="OJJ36325.1"/>
    <property type="molecule type" value="Genomic_DNA"/>
</dbReference>
<evidence type="ECO:0000256" key="3">
    <source>
        <dbReference type="PROSITE-ProRule" id="PRU00409"/>
    </source>
</evidence>
<dbReference type="Gene3D" id="3.40.50.150">
    <property type="entry name" value="Vaccinia Virus protein VP39"/>
    <property type="match status" value="1"/>
</dbReference>
<dbReference type="GO" id="GO:0008716">
    <property type="term" value="F:D-alanine-D-alanine ligase activity"/>
    <property type="evidence" value="ECO:0007669"/>
    <property type="project" value="InterPro"/>
</dbReference>
<evidence type="ECO:0000256" key="1">
    <source>
        <dbReference type="ARBA" id="ARBA00010871"/>
    </source>
</evidence>
<dbReference type="PROSITE" id="PS50975">
    <property type="entry name" value="ATP_GRASP"/>
    <property type="match status" value="1"/>
</dbReference>
<keyword evidence="6" id="KW-1185">Reference proteome</keyword>
<dbReference type="PANTHER" id="PTHR23132:SF23">
    <property type="entry name" value="D-ALANINE--D-ALANINE LIGASE B"/>
    <property type="match status" value="1"/>
</dbReference>
<dbReference type="Gene3D" id="3.30.470.20">
    <property type="entry name" value="ATP-grasp fold, B domain"/>
    <property type="match status" value="1"/>
</dbReference>
<keyword evidence="3" id="KW-0547">Nucleotide-binding</keyword>
<name>A0A1L9RN13_ASPWE</name>
<dbReference type="InterPro" id="IPR011761">
    <property type="entry name" value="ATP-grasp"/>
</dbReference>
<keyword evidence="3" id="KW-0067">ATP-binding</keyword>
<feature type="domain" description="ATP-grasp" evidence="4">
    <location>
        <begin position="77"/>
        <end position="298"/>
    </location>
</feature>
<evidence type="ECO:0000313" key="5">
    <source>
        <dbReference type="EMBL" id="OJJ36325.1"/>
    </source>
</evidence>
<gene>
    <name evidence="5" type="ORF">ASPWEDRAFT_169853</name>
</gene>
<evidence type="ECO:0000256" key="2">
    <source>
        <dbReference type="ARBA" id="ARBA00022598"/>
    </source>
</evidence>
<evidence type="ECO:0000259" key="4">
    <source>
        <dbReference type="PROSITE" id="PS50975"/>
    </source>
</evidence>
<organism evidence="5 6">
    <name type="scientific">Aspergillus wentii DTO 134E9</name>
    <dbReference type="NCBI Taxonomy" id="1073089"/>
    <lineage>
        <taxon>Eukaryota</taxon>
        <taxon>Fungi</taxon>
        <taxon>Dikarya</taxon>
        <taxon>Ascomycota</taxon>
        <taxon>Pezizomycotina</taxon>
        <taxon>Eurotiomycetes</taxon>
        <taxon>Eurotiomycetidae</taxon>
        <taxon>Eurotiales</taxon>
        <taxon>Aspergillaceae</taxon>
        <taxon>Aspergillus</taxon>
        <taxon>Aspergillus subgen. Cremei</taxon>
    </lineage>
</organism>
<sequence length="444" mass="49926">MRICVLQSAYPDNHSIAQHDPGADPSRFTDEHTFEHRWIHKTTAKEQIDAAIAENFDFYFNFMWGQYEDDVAGIEACQYFEKFGLPAAGVWSEVLLRTKNDFYRDARGLGTPRVPGISNYPFFVNPSTGCSKYQQSPRTWTHSVDGIPIPDDVVVQEFIQGWDHSVVIVEIGNTPVPLAPERYIYPSDFNPHTGFLTFDTKFHHDTSVEILNRKDDPALFEKLQATAIEAFYTNKSSGKGWCNVDIRVPTTGDPVVIEVNPMPSVFLPEDNEWEDKCIWECFPGGQRALIDTLISTSLLQRGETASEQYGLSFEEYDTIIQSVDTKSICEKILSHGSSGTVLELGSGNGYFGRAMQEFLSQEQSISVTGIESSHDMVERCRETGAYSTVYHGTIPSVTVAIHSGESGKWCNHKRALETTFASPPGWRLIRPSGDIYCYDKIYSN</sequence>
<dbReference type="GO" id="GO:0005524">
    <property type="term" value="F:ATP binding"/>
    <property type="evidence" value="ECO:0007669"/>
    <property type="project" value="UniProtKB-UniRule"/>
</dbReference>
<evidence type="ECO:0000313" key="6">
    <source>
        <dbReference type="Proteomes" id="UP000184383"/>
    </source>
</evidence>
<dbReference type="RefSeq" id="XP_040690001.1">
    <property type="nucleotide sequence ID" value="XM_040830529.1"/>
</dbReference>
<dbReference type="Pfam" id="PF07478">
    <property type="entry name" value="Dala_Dala_lig_C"/>
    <property type="match status" value="1"/>
</dbReference>
<dbReference type="OrthoDB" id="66144at2759"/>
<dbReference type="AlphaFoldDB" id="A0A1L9RN13"/>
<dbReference type="InterPro" id="IPR029063">
    <property type="entry name" value="SAM-dependent_MTases_sf"/>
</dbReference>
<proteinExistence type="inferred from homology"/>
<dbReference type="GeneID" id="63746377"/>
<reference evidence="6" key="1">
    <citation type="journal article" date="2017" name="Genome Biol.">
        <title>Comparative genomics reveals high biological diversity and specific adaptations in the industrially and medically important fungal genus Aspergillus.</title>
        <authorList>
            <person name="de Vries R.P."/>
            <person name="Riley R."/>
            <person name="Wiebenga A."/>
            <person name="Aguilar-Osorio G."/>
            <person name="Amillis S."/>
            <person name="Uchima C.A."/>
            <person name="Anderluh G."/>
            <person name="Asadollahi M."/>
            <person name="Askin M."/>
            <person name="Barry K."/>
            <person name="Battaglia E."/>
            <person name="Bayram O."/>
            <person name="Benocci T."/>
            <person name="Braus-Stromeyer S.A."/>
            <person name="Caldana C."/>
            <person name="Canovas D."/>
            <person name="Cerqueira G.C."/>
            <person name="Chen F."/>
            <person name="Chen W."/>
            <person name="Choi C."/>
            <person name="Clum A."/>
            <person name="Dos Santos R.A."/>
            <person name="Damasio A.R."/>
            <person name="Diallinas G."/>
            <person name="Emri T."/>
            <person name="Fekete E."/>
            <person name="Flipphi M."/>
            <person name="Freyberg S."/>
            <person name="Gallo A."/>
            <person name="Gournas C."/>
            <person name="Habgood R."/>
            <person name="Hainaut M."/>
            <person name="Harispe M.L."/>
            <person name="Henrissat B."/>
            <person name="Hilden K.S."/>
            <person name="Hope R."/>
            <person name="Hossain A."/>
            <person name="Karabika E."/>
            <person name="Karaffa L."/>
            <person name="Karanyi Z."/>
            <person name="Krasevec N."/>
            <person name="Kuo A."/>
            <person name="Kusch H."/>
            <person name="LaButti K."/>
            <person name="Lagendijk E.L."/>
            <person name="Lapidus A."/>
            <person name="Levasseur A."/>
            <person name="Lindquist E."/>
            <person name="Lipzen A."/>
            <person name="Logrieco A.F."/>
            <person name="MacCabe A."/>
            <person name="Maekelae M.R."/>
            <person name="Malavazi I."/>
            <person name="Melin P."/>
            <person name="Meyer V."/>
            <person name="Mielnichuk N."/>
            <person name="Miskei M."/>
            <person name="Molnar A.P."/>
            <person name="Mule G."/>
            <person name="Ngan C.Y."/>
            <person name="Orejas M."/>
            <person name="Orosz E."/>
            <person name="Ouedraogo J.P."/>
            <person name="Overkamp K.M."/>
            <person name="Park H.-S."/>
            <person name="Perrone G."/>
            <person name="Piumi F."/>
            <person name="Punt P.J."/>
            <person name="Ram A.F."/>
            <person name="Ramon A."/>
            <person name="Rauscher S."/>
            <person name="Record E."/>
            <person name="Riano-Pachon D.M."/>
            <person name="Robert V."/>
            <person name="Roehrig J."/>
            <person name="Ruller R."/>
            <person name="Salamov A."/>
            <person name="Salih N.S."/>
            <person name="Samson R.A."/>
            <person name="Sandor E."/>
            <person name="Sanguinetti M."/>
            <person name="Schuetze T."/>
            <person name="Sepcic K."/>
            <person name="Shelest E."/>
            <person name="Sherlock G."/>
            <person name="Sophianopoulou V."/>
            <person name="Squina F.M."/>
            <person name="Sun H."/>
            <person name="Susca A."/>
            <person name="Todd R.B."/>
            <person name="Tsang A."/>
            <person name="Unkles S.E."/>
            <person name="van de Wiele N."/>
            <person name="van Rossen-Uffink D."/>
            <person name="Oliveira J.V."/>
            <person name="Vesth T.C."/>
            <person name="Visser J."/>
            <person name="Yu J.-H."/>
            <person name="Zhou M."/>
            <person name="Andersen M.R."/>
            <person name="Archer D.B."/>
            <person name="Baker S.E."/>
            <person name="Benoit I."/>
            <person name="Brakhage A.A."/>
            <person name="Braus G.H."/>
            <person name="Fischer R."/>
            <person name="Frisvad J.C."/>
            <person name="Goldman G.H."/>
            <person name="Houbraken J."/>
            <person name="Oakley B."/>
            <person name="Pocsi I."/>
            <person name="Scazzocchio C."/>
            <person name="Seiboth B."/>
            <person name="vanKuyk P.A."/>
            <person name="Wortman J."/>
            <person name="Dyer P.S."/>
            <person name="Grigoriev I.V."/>
        </authorList>
    </citation>
    <scope>NUCLEOTIDE SEQUENCE [LARGE SCALE GENOMIC DNA]</scope>
    <source>
        <strain evidence="6">DTO 134E9</strain>
    </source>
</reference>
<protein>
    <recommendedName>
        <fullName evidence="4">ATP-grasp domain-containing protein</fullName>
    </recommendedName>
</protein>
<accession>A0A1L9RN13</accession>
<dbReference type="SUPFAM" id="SSF56059">
    <property type="entry name" value="Glutathione synthetase ATP-binding domain-like"/>
    <property type="match status" value="1"/>
</dbReference>
<dbReference type="CDD" id="cd02440">
    <property type="entry name" value="AdoMet_MTases"/>
    <property type="match status" value="1"/>
</dbReference>
<dbReference type="GO" id="GO:0046872">
    <property type="term" value="F:metal ion binding"/>
    <property type="evidence" value="ECO:0007669"/>
    <property type="project" value="InterPro"/>
</dbReference>
<dbReference type="InterPro" id="IPR011095">
    <property type="entry name" value="Dala_Dala_lig_C"/>
</dbReference>